<comment type="caution">
    <text evidence="2">The sequence shown here is derived from an EMBL/GenBank/DDBJ whole genome shotgun (WGS) entry which is preliminary data.</text>
</comment>
<dbReference type="OrthoDB" id="9761935at2"/>
<evidence type="ECO:0000313" key="2">
    <source>
        <dbReference type="EMBL" id="KOS12014.1"/>
    </source>
</evidence>
<dbReference type="Pfam" id="PF12770">
    <property type="entry name" value="CHAT"/>
    <property type="match status" value="1"/>
</dbReference>
<proteinExistence type="predicted"/>
<dbReference type="SUPFAM" id="SSF48452">
    <property type="entry name" value="TPR-like"/>
    <property type="match status" value="2"/>
</dbReference>
<feature type="domain" description="CHAT" evidence="1">
    <location>
        <begin position="599"/>
        <end position="810"/>
    </location>
</feature>
<dbReference type="PATRIC" id="fig|84292.3.peg.188"/>
<accession>A0A0M8MQ24</accession>
<dbReference type="InterPro" id="IPR024983">
    <property type="entry name" value="CHAT_dom"/>
</dbReference>
<evidence type="ECO:0000313" key="3">
    <source>
        <dbReference type="Proteomes" id="UP000037737"/>
    </source>
</evidence>
<name>A0A0M8MQ24_9MICO</name>
<evidence type="ECO:0000259" key="1">
    <source>
        <dbReference type="Pfam" id="PF12770"/>
    </source>
</evidence>
<organism evidence="2 3">
    <name type="scientific">Microbacterium aurantiacum</name>
    <dbReference type="NCBI Taxonomy" id="162393"/>
    <lineage>
        <taxon>Bacteria</taxon>
        <taxon>Bacillati</taxon>
        <taxon>Actinomycetota</taxon>
        <taxon>Actinomycetes</taxon>
        <taxon>Micrococcales</taxon>
        <taxon>Microbacteriaceae</taxon>
        <taxon>Microbacterium</taxon>
    </lineage>
</organism>
<dbReference type="InterPro" id="IPR011990">
    <property type="entry name" value="TPR-like_helical_dom_sf"/>
</dbReference>
<protein>
    <recommendedName>
        <fullName evidence="1">CHAT domain-containing protein</fullName>
    </recommendedName>
</protein>
<sequence length="826" mass="87614">MQSTGDALHADAVRLSNDGRYADAQEVLLRIDLTDAEPNLRSRVLGTLGYVAARLGEPERADILCRDALECEGIDPATYALAAGQLGSIAEQRGRFDEADAWLTRAIDVLDADSPEAANLLVNRCLVRIHRRALPEARADVRTAAAIFRAAGLAVDAAQALHNEGYISLLEGDLVGALRDMARARPVAGAVSPVAAAVGDADRAEALREAGSVREAEELLRSAAEIFAAEGMPQARAETELQLAKSLLVHDADEARRVAADAADRFRALDNAAWAARADGIRVLADLRSGAVTESGGRVSAPDRVLEESDVDAVAAELHRHGFRSDAASVRLSFDLWRARQRMPEGARPVRAARVPPTASLDVRLLAHEVRAVRSAARGELGRARRHAAEGLAELESWRAGFGSIDLHTSTAMHGTGLLGAGLDAAVRSERPDVVFEWSERARHAAAQVVPLRPPPDPALARDLAELRMLRSEGPEWQADPRVRALQERVRERQWVDVAASSARARVSVEEVQAALDHETAMLSYVFSGDRLSVLVLTEAGVQLRPMPGWDEVRRMLPGLRSDLDMAASIRGSMGEVVRRSLDARLARLSALLADDAVAAAGTRRIVLTAPGVLSGIPWTMLPAFRGRVTTLAVSASRWVADRGVHPAAAVVRAGFAVGPRTRRGAEEVAVGAAAWGDARVEAAASVGDAIELAGDVDALHIAAHGRHAADNPLFSGLELGDGTLFGYDVDLMPRVPSLVVLSACEGGRSAVRWGEEAIGMSRVWLHAGARSVIAAPVIVADDDACELLGAVHVALAERQAPAEALAAASARTGIVAPFQVHGAGF</sequence>
<gene>
    <name evidence="2" type="ORF">XI38_00890</name>
</gene>
<dbReference type="Proteomes" id="UP000037737">
    <property type="component" value="Unassembled WGS sequence"/>
</dbReference>
<dbReference type="Gene3D" id="1.25.40.10">
    <property type="entry name" value="Tetratricopeptide repeat domain"/>
    <property type="match status" value="1"/>
</dbReference>
<keyword evidence="3" id="KW-1185">Reference proteome</keyword>
<dbReference type="EMBL" id="LAVO01000001">
    <property type="protein sequence ID" value="KOS12014.1"/>
    <property type="molecule type" value="Genomic_DNA"/>
</dbReference>
<reference evidence="2" key="1">
    <citation type="submission" date="2015-04" db="EMBL/GenBank/DDBJ databases">
        <title>Complete genome sequence of Microbacterium chocolatum SIT 101, a bacterium enantioselectively hydrolyzing mesomeric diesters.</title>
        <authorList>
            <person name="Li X."/>
            <person name="Xu Y."/>
        </authorList>
    </citation>
    <scope>NUCLEOTIDE SEQUENCE [LARGE SCALE GENOMIC DNA]</scope>
    <source>
        <strain evidence="2">SIT 101</strain>
    </source>
</reference>
<dbReference type="KEGG" id="mcw:A8L33_05395"/>
<dbReference type="AlphaFoldDB" id="A0A0M8MQ24"/>